<protein>
    <submittedName>
        <fullName evidence="3">Uncharacterized protein K02A2.6-like</fullName>
    </submittedName>
</protein>
<reference evidence="2" key="1">
    <citation type="journal article" date="2014" name="Nat. Genet.">
        <title>The genome of the stress-tolerant wild tomato species Solanum pennellii.</title>
        <authorList>
            <person name="Bolger A."/>
            <person name="Scossa F."/>
            <person name="Bolger M.E."/>
            <person name="Lanz C."/>
            <person name="Maumus F."/>
            <person name="Tohge T."/>
            <person name="Quesneville H."/>
            <person name="Alseekh S."/>
            <person name="Sorensen I."/>
            <person name="Lichtenstein G."/>
            <person name="Fich E.A."/>
            <person name="Conte M."/>
            <person name="Keller H."/>
            <person name="Schneeberger K."/>
            <person name="Schwacke R."/>
            <person name="Ofner I."/>
            <person name="Vrebalov J."/>
            <person name="Xu Y."/>
            <person name="Osorio S."/>
            <person name="Aflitos S.A."/>
            <person name="Schijlen E."/>
            <person name="Jimenez-Gomez J.M."/>
            <person name="Ryngajllo M."/>
            <person name="Kimura S."/>
            <person name="Kumar R."/>
            <person name="Koenig D."/>
            <person name="Headland L.R."/>
            <person name="Maloof J.N."/>
            <person name="Sinha N."/>
            <person name="van Ham R.C."/>
            <person name="Lankhorst R.K."/>
            <person name="Mao L."/>
            <person name="Vogel A."/>
            <person name="Arsova B."/>
            <person name="Panstruga R."/>
            <person name="Fei Z."/>
            <person name="Rose J.K."/>
            <person name="Zamir D."/>
            <person name="Carrari F."/>
            <person name="Giovannoni J.J."/>
            <person name="Weigel D."/>
            <person name="Usadel B."/>
            <person name="Fernie A.R."/>
        </authorList>
    </citation>
    <scope>NUCLEOTIDE SEQUENCE [LARGE SCALE GENOMIC DNA]</scope>
    <source>
        <strain evidence="2">cv. LA0716</strain>
    </source>
</reference>
<sequence length="172" mass="19532">MDVIGPIETTASNGHRFILVSIDYFTKWIEAASYKSINMKVVADFVCKNLICKFGVLESIITDNGENLNFHLMREICDQFKITHRSSTAYRPQMNGAVEAANKNIKMILTKMIDKHRVYGTKAVIPTELEIPSLRIIQEGELSNAEWVSKQINQLTMICEKRMVVVSHGLQL</sequence>
<dbReference type="RefSeq" id="XP_015072522.1">
    <property type="nucleotide sequence ID" value="XM_015217036.1"/>
</dbReference>
<gene>
    <name evidence="3" type="primary">LOC107016622</name>
</gene>
<dbReference type="PANTHER" id="PTHR37984:SF5">
    <property type="entry name" value="PROTEIN NYNRIN-LIKE"/>
    <property type="match status" value="1"/>
</dbReference>
<evidence type="ECO:0000313" key="2">
    <source>
        <dbReference type="Proteomes" id="UP000694930"/>
    </source>
</evidence>
<evidence type="ECO:0000259" key="1">
    <source>
        <dbReference type="PROSITE" id="PS50994"/>
    </source>
</evidence>
<dbReference type="SUPFAM" id="SSF53098">
    <property type="entry name" value="Ribonuclease H-like"/>
    <property type="match status" value="1"/>
</dbReference>
<dbReference type="InterPro" id="IPR036397">
    <property type="entry name" value="RNaseH_sf"/>
</dbReference>
<feature type="domain" description="Integrase catalytic" evidence="1">
    <location>
        <begin position="1"/>
        <end position="114"/>
    </location>
</feature>
<dbReference type="PROSITE" id="PS50994">
    <property type="entry name" value="INTEGRASE"/>
    <property type="match status" value="1"/>
</dbReference>
<accession>A0ABM1GKV8</accession>
<organism evidence="2 3">
    <name type="scientific">Solanum pennellii</name>
    <name type="common">Tomato</name>
    <name type="synonym">Lycopersicon pennellii</name>
    <dbReference type="NCBI Taxonomy" id="28526"/>
    <lineage>
        <taxon>Eukaryota</taxon>
        <taxon>Viridiplantae</taxon>
        <taxon>Streptophyta</taxon>
        <taxon>Embryophyta</taxon>
        <taxon>Tracheophyta</taxon>
        <taxon>Spermatophyta</taxon>
        <taxon>Magnoliopsida</taxon>
        <taxon>eudicotyledons</taxon>
        <taxon>Gunneridae</taxon>
        <taxon>Pentapetalae</taxon>
        <taxon>asterids</taxon>
        <taxon>lamiids</taxon>
        <taxon>Solanales</taxon>
        <taxon>Solanaceae</taxon>
        <taxon>Solanoideae</taxon>
        <taxon>Solaneae</taxon>
        <taxon>Solanum</taxon>
        <taxon>Solanum subgen. Lycopersicon</taxon>
    </lineage>
</organism>
<proteinExistence type="predicted"/>
<evidence type="ECO:0000313" key="3">
    <source>
        <dbReference type="RefSeq" id="XP_015072522.1"/>
    </source>
</evidence>
<dbReference type="Gene3D" id="3.30.420.10">
    <property type="entry name" value="Ribonuclease H-like superfamily/Ribonuclease H"/>
    <property type="match status" value="1"/>
</dbReference>
<dbReference type="InterPro" id="IPR012337">
    <property type="entry name" value="RNaseH-like_sf"/>
</dbReference>
<dbReference type="PANTHER" id="PTHR37984">
    <property type="entry name" value="PROTEIN CBG26694"/>
    <property type="match status" value="1"/>
</dbReference>
<keyword evidence="2" id="KW-1185">Reference proteome</keyword>
<dbReference type="InterPro" id="IPR050951">
    <property type="entry name" value="Retrovirus_Pol_polyprotein"/>
</dbReference>
<dbReference type="InterPro" id="IPR001584">
    <property type="entry name" value="Integrase_cat-core"/>
</dbReference>
<name>A0ABM1GKV8_SOLPN</name>
<reference evidence="3" key="2">
    <citation type="submission" date="2025-08" db="UniProtKB">
        <authorList>
            <consortium name="RefSeq"/>
        </authorList>
    </citation>
    <scope>IDENTIFICATION</scope>
</reference>
<dbReference type="Proteomes" id="UP000694930">
    <property type="component" value="Chromosome 4"/>
</dbReference>
<dbReference type="GeneID" id="107016622"/>